<evidence type="ECO:0000256" key="4">
    <source>
        <dbReference type="ARBA" id="ARBA00022741"/>
    </source>
</evidence>
<dbReference type="GO" id="GO:0016887">
    <property type="term" value="F:ATP hydrolysis activity"/>
    <property type="evidence" value="ECO:0007669"/>
    <property type="project" value="InterPro"/>
</dbReference>
<evidence type="ECO:0000256" key="1">
    <source>
        <dbReference type="ARBA" id="ARBA00004429"/>
    </source>
</evidence>
<keyword evidence="3 9" id="KW-0812">Transmembrane</keyword>
<feature type="transmembrane region" description="Helical" evidence="9">
    <location>
        <begin position="641"/>
        <end position="661"/>
    </location>
</feature>
<dbReference type="PANTHER" id="PTHR24220">
    <property type="entry name" value="IMPORT ATP-BINDING PROTEIN"/>
    <property type="match status" value="1"/>
</dbReference>
<evidence type="ECO:0000256" key="2">
    <source>
        <dbReference type="ARBA" id="ARBA00022475"/>
    </source>
</evidence>
<dbReference type="Pfam" id="PF02687">
    <property type="entry name" value="FtsX"/>
    <property type="match status" value="1"/>
</dbReference>
<organism evidence="11 12">
    <name type="scientific">Alkalibacterium gilvum</name>
    <dbReference type="NCBI Taxonomy" id="1130080"/>
    <lineage>
        <taxon>Bacteria</taxon>
        <taxon>Bacillati</taxon>
        <taxon>Bacillota</taxon>
        <taxon>Bacilli</taxon>
        <taxon>Lactobacillales</taxon>
        <taxon>Carnobacteriaceae</taxon>
        <taxon>Alkalibacterium</taxon>
    </lineage>
</organism>
<keyword evidence="6 9" id="KW-1133">Transmembrane helix</keyword>
<keyword evidence="11" id="KW-0449">Lipoprotein</keyword>
<dbReference type="GO" id="GO:0005524">
    <property type="term" value="F:ATP binding"/>
    <property type="evidence" value="ECO:0007669"/>
    <property type="project" value="UniProtKB-KW"/>
</dbReference>
<dbReference type="PROSITE" id="PS50893">
    <property type="entry name" value="ABC_TRANSPORTER_2"/>
    <property type="match status" value="1"/>
</dbReference>
<gene>
    <name evidence="11" type="ORF">SAMN04488113_1514</name>
</gene>
<dbReference type="InterPro" id="IPR015854">
    <property type="entry name" value="ABC_transpr_LolD-like"/>
</dbReference>
<dbReference type="Proteomes" id="UP000198564">
    <property type="component" value="Unassembled WGS sequence"/>
</dbReference>
<dbReference type="GO" id="GO:0005886">
    <property type="term" value="C:plasma membrane"/>
    <property type="evidence" value="ECO:0007669"/>
    <property type="project" value="UniProtKB-SubCell"/>
</dbReference>
<feature type="transmembrane region" description="Helical" evidence="9">
    <location>
        <begin position="681"/>
        <end position="699"/>
    </location>
</feature>
<evidence type="ECO:0000256" key="6">
    <source>
        <dbReference type="ARBA" id="ARBA00022989"/>
    </source>
</evidence>
<dbReference type="EMBL" id="FNYW01000051">
    <property type="protein sequence ID" value="SEJ02201.1"/>
    <property type="molecule type" value="Genomic_DNA"/>
</dbReference>
<dbReference type="GO" id="GO:0022857">
    <property type="term" value="F:transmembrane transporter activity"/>
    <property type="evidence" value="ECO:0007669"/>
    <property type="project" value="TreeGrafter"/>
</dbReference>
<evidence type="ECO:0000313" key="11">
    <source>
        <dbReference type="EMBL" id="SEJ02201.1"/>
    </source>
</evidence>
<dbReference type="InterPro" id="IPR003593">
    <property type="entry name" value="AAA+_ATPase"/>
</dbReference>
<dbReference type="AlphaFoldDB" id="A0A1H6VCA0"/>
<feature type="transmembrane region" description="Helical" evidence="9">
    <location>
        <begin position="588"/>
        <end position="606"/>
    </location>
</feature>
<evidence type="ECO:0000259" key="10">
    <source>
        <dbReference type="PROSITE" id="PS50893"/>
    </source>
</evidence>
<dbReference type="InterPro" id="IPR003439">
    <property type="entry name" value="ABC_transporter-like_ATP-bd"/>
</dbReference>
<dbReference type="PANTHER" id="PTHR24220:SF692">
    <property type="entry name" value="ABC TRANSPORTER DOMAIN-CONTAINING PROTEIN"/>
    <property type="match status" value="1"/>
</dbReference>
<dbReference type="STRING" id="1130080.SAMN04488113_1514"/>
<dbReference type="SMART" id="SM00382">
    <property type="entry name" value="AAA"/>
    <property type="match status" value="1"/>
</dbReference>
<evidence type="ECO:0000256" key="3">
    <source>
        <dbReference type="ARBA" id="ARBA00022692"/>
    </source>
</evidence>
<dbReference type="SUPFAM" id="SSF52540">
    <property type="entry name" value="P-loop containing nucleoside triphosphate hydrolases"/>
    <property type="match status" value="1"/>
</dbReference>
<evidence type="ECO:0000313" key="12">
    <source>
        <dbReference type="Proteomes" id="UP000198564"/>
    </source>
</evidence>
<dbReference type="PROSITE" id="PS00211">
    <property type="entry name" value="ABC_TRANSPORTER_1"/>
    <property type="match status" value="1"/>
</dbReference>
<dbReference type="Gene3D" id="3.40.50.300">
    <property type="entry name" value="P-loop containing nucleotide triphosphate hydrolases"/>
    <property type="match status" value="1"/>
</dbReference>
<dbReference type="InterPro" id="IPR003838">
    <property type="entry name" value="ABC3_permease_C"/>
</dbReference>
<dbReference type="InterPro" id="IPR017871">
    <property type="entry name" value="ABC_transporter-like_CS"/>
</dbReference>
<name>A0A1H6VCA0_9LACT</name>
<feature type="domain" description="ABC transporter" evidence="10">
    <location>
        <begin position="2"/>
        <end position="230"/>
    </location>
</feature>
<keyword evidence="5" id="KW-0067">ATP-binding</keyword>
<dbReference type="Pfam" id="PF00005">
    <property type="entry name" value="ABC_tran"/>
    <property type="match status" value="1"/>
</dbReference>
<keyword evidence="4" id="KW-0547">Nucleotide-binding</keyword>
<dbReference type="OrthoDB" id="2079174at2"/>
<feature type="transmembrane region" description="Helical" evidence="9">
    <location>
        <begin position="253"/>
        <end position="274"/>
    </location>
</feature>
<evidence type="ECO:0000256" key="7">
    <source>
        <dbReference type="ARBA" id="ARBA00023136"/>
    </source>
</evidence>
<evidence type="ECO:0000256" key="8">
    <source>
        <dbReference type="ARBA" id="ARBA00038388"/>
    </source>
</evidence>
<evidence type="ECO:0000256" key="5">
    <source>
        <dbReference type="ARBA" id="ARBA00022840"/>
    </source>
</evidence>
<accession>A0A1H6VCA0</accession>
<reference evidence="12" key="1">
    <citation type="submission" date="2016-10" db="EMBL/GenBank/DDBJ databases">
        <authorList>
            <person name="Varghese N."/>
            <person name="Submissions S."/>
        </authorList>
    </citation>
    <scope>NUCLEOTIDE SEQUENCE [LARGE SCALE GENOMIC DNA]</scope>
    <source>
        <strain evidence="12">DSM 25751</strain>
    </source>
</reference>
<keyword evidence="2" id="KW-1003">Cell membrane</keyword>
<evidence type="ECO:0000256" key="9">
    <source>
        <dbReference type="SAM" id="Phobius"/>
    </source>
</evidence>
<dbReference type="RefSeq" id="WP_091636502.1">
    <property type="nucleotide sequence ID" value="NZ_FNYW01000051.1"/>
</dbReference>
<protein>
    <submittedName>
        <fullName evidence="11">ABC-type lipoprotein export system, ATPase component</fullName>
    </submittedName>
</protein>
<sequence>MLKFSNLTKTFGDKTVLDDVSFQITNPNNLHVLTGESGSGKTTLFNIVFGLDNTYQGTYELFGIDSKTYKKQDWDHLRTHKVKMVFQDFKLFDQLTVYENLYLSGDFEDEEIYSILESMDLLNLKNEYVKNISGGQKQRVAIGRAVLGSPEIILLDEPTGNLDGMTTEKIMNYITKLKNKGILFFIITHDNSILEYADVIFKLEKGKLYSTYSKNENDYSENIKESNQLEYVKKNKHTFKYTLLSMFRKKNRLFLLGVPIVIMLMLFILSFTAFQAASLDSFTSFFSGIDSKTIVFNTQSLTSEAEEELRDNNVLISNDGNRIAFSNEDITKVASIKNVDKVEAVVEGVQSHYDYEGNRFESRLDYEDIPTFLKKDLDQIRNGASITFPLMAQTVPSSVIRNYNSNNINIILGEFPNDNSQEILIPDLYAFKLINAENISKLINTKISLDVTSAENHSVIEKYKIVGIYDTGYKRNLSPSYPIYVGYAPQNNLQSKLNESSYQFHVQNYKINKATEKYTETITKDFEHFEQAMGTGFDQMIVVVDNEEFFNSVYNELKKMFPKYQFTSQYDLKNGDLSYIYRSLVRNLVIGSVIIAVIIGLTVIFLNKGYIYDRTKEFAVLFCQGFSKKDIATMISLENGVVFSIYFFIAYSLAALFDVIFLNHSKYGYLFSDLLTLKNVISLFSLVVIIVLFSIIWGIKGIRSDNLVKLLKD</sequence>
<dbReference type="InterPro" id="IPR027417">
    <property type="entry name" value="P-loop_NTPase"/>
</dbReference>
<proteinExistence type="inferred from homology"/>
<comment type="subcellular location">
    <subcellularLocation>
        <location evidence="1">Cell inner membrane</location>
        <topology evidence="1">Multi-pass membrane protein</topology>
    </subcellularLocation>
</comment>
<comment type="similarity">
    <text evidence="8">Belongs to the ABC transporter superfamily. Macrolide exporter (TC 3.A.1.122) family.</text>
</comment>
<keyword evidence="7 9" id="KW-0472">Membrane</keyword>
<keyword evidence="12" id="KW-1185">Reference proteome</keyword>